<keyword evidence="3" id="KW-1185">Reference proteome</keyword>
<feature type="transmembrane region" description="Helical" evidence="1">
    <location>
        <begin position="12"/>
        <end position="37"/>
    </location>
</feature>
<dbReference type="Proteomes" id="UP000306985">
    <property type="component" value="Unassembled WGS sequence"/>
</dbReference>
<gene>
    <name evidence="2" type="ORF">FDO65_21860</name>
</gene>
<dbReference type="RefSeq" id="WP_137451882.1">
    <property type="nucleotide sequence ID" value="NZ_SZZH01000009.1"/>
</dbReference>
<proteinExistence type="predicted"/>
<dbReference type="EMBL" id="SZZH01000009">
    <property type="protein sequence ID" value="TKV55989.1"/>
    <property type="molecule type" value="Genomic_DNA"/>
</dbReference>
<keyword evidence="1" id="KW-0812">Transmembrane</keyword>
<accession>A0A4U6Q6P9</accession>
<keyword evidence="1" id="KW-0472">Membrane</keyword>
<evidence type="ECO:0000313" key="2">
    <source>
        <dbReference type="EMBL" id="TKV55989.1"/>
    </source>
</evidence>
<feature type="transmembrane region" description="Helical" evidence="1">
    <location>
        <begin position="57"/>
        <end position="82"/>
    </location>
</feature>
<dbReference type="OrthoDB" id="3363827at2"/>
<protein>
    <submittedName>
        <fullName evidence="2">Alkaline shock response membrane anchor protein AmaP</fullName>
    </submittedName>
</protein>
<reference evidence="2 3" key="1">
    <citation type="submission" date="2019-05" db="EMBL/GenBank/DDBJ databases">
        <title>Nakamurella sp. N5BH11, whole genome shotgun sequence.</title>
        <authorList>
            <person name="Tuo L."/>
        </authorList>
    </citation>
    <scope>NUCLEOTIDE SEQUENCE [LARGE SCALE GENOMIC DNA]</scope>
    <source>
        <strain evidence="2 3">N5BH11</strain>
    </source>
</reference>
<sequence length="191" mass="19685">MHADRTNRAVLILAALVLMAGGAGVVVLSTGLFATGATGRAISDNVVSGAYVEHGAWLWPVTVAVALVVLLLAVRWLIAILFSTDRVSDHRVPGDGSHGTTTLAAGALAAALGAEIEGYEGVQSTGVRLIGDASAPRLVLDVTLAADADPDAVRNRIETDAVAHARTAMDQPELPAVIDLSVGRRSSDRVH</sequence>
<organism evidence="2 3">
    <name type="scientific">Nakamurella flava</name>
    <dbReference type="NCBI Taxonomy" id="2576308"/>
    <lineage>
        <taxon>Bacteria</taxon>
        <taxon>Bacillati</taxon>
        <taxon>Actinomycetota</taxon>
        <taxon>Actinomycetes</taxon>
        <taxon>Nakamurellales</taxon>
        <taxon>Nakamurellaceae</taxon>
        <taxon>Nakamurella</taxon>
    </lineage>
</organism>
<comment type="caution">
    <text evidence="2">The sequence shown here is derived from an EMBL/GenBank/DDBJ whole genome shotgun (WGS) entry which is preliminary data.</text>
</comment>
<dbReference type="AlphaFoldDB" id="A0A4U6Q6P9"/>
<evidence type="ECO:0000256" key="1">
    <source>
        <dbReference type="SAM" id="Phobius"/>
    </source>
</evidence>
<name>A0A4U6Q6P9_9ACTN</name>
<keyword evidence="1" id="KW-1133">Transmembrane helix</keyword>
<evidence type="ECO:0000313" key="3">
    <source>
        <dbReference type="Proteomes" id="UP000306985"/>
    </source>
</evidence>